<accession>A0A8J3PUC4</accession>
<organism evidence="1 2">
    <name type="scientific">Planotetraspora kaengkrachanensis</name>
    <dbReference type="NCBI Taxonomy" id="575193"/>
    <lineage>
        <taxon>Bacteria</taxon>
        <taxon>Bacillati</taxon>
        <taxon>Actinomycetota</taxon>
        <taxon>Actinomycetes</taxon>
        <taxon>Streptosporangiales</taxon>
        <taxon>Streptosporangiaceae</taxon>
        <taxon>Planotetraspora</taxon>
    </lineage>
</organism>
<name>A0A8J3PUC4_9ACTN</name>
<dbReference type="EMBL" id="BONV01000018">
    <property type="protein sequence ID" value="GIG81226.1"/>
    <property type="molecule type" value="Genomic_DNA"/>
</dbReference>
<evidence type="ECO:0000313" key="1">
    <source>
        <dbReference type="EMBL" id="GIG81226.1"/>
    </source>
</evidence>
<evidence type="ECO:0000313" key="2">
    <source>
        <dbReference type="Proteomes" id="UP000630097"/>
    </source>
</evidence>
<protein>
    <submittedName>
        <fullName evidence="1">Uncharacterized protein</fullName>
    </submittedName>
</protein>
<reference evidence="1 2" key="1">
    <citation type="submission" date="2021-01" db="EMBL/GenBank/DDBJ databases">
        <title>Whole genome shotgun sequence of Planotetraspora kaengkrachanensis NBRC 104272.</title>
        <authorList>
            <person name="Komaki H."/>
            <person name="Tamura T."/>
        </authorList>
    </citation>
    <scope>NUCLEOTIDE SEQUENCE [LARGE SCALE GENOMIC DNA]</scope>
    <source>
        <strain evidence="1 2">NBRC 104272</strain>
    </source>
</reference>
<comment type="caution">
    <text evidence="1">The sequence shown here is derived from an EMBL/GenBank/DDBJ whole genome shotgun (WGS) entry which is preliminary data.</text>
</comment>
<keyword evidence="2" id="KW-1185">Reference proteome</keyword>
<proteinExistence type="predicted"/>
<dbReference type="AlphaFoldDB" id="A0A8J3PUC4"/>
<gene>
    <name evidence="1" type="ORF">Pka01_43530</name>
</gene>
<dbReference type="Proteomes" id="UP000630097">
    <property type="component" value="Unassembled WGS sequence"/>
</dbReference>
<sequence>MHGVAELIMAGPQYRTSGTIRLRVVAGGFATVSTPDLRVDGDVLVTETGDVLPLHGVTYAELAGAAGVEAGAPEGLYHDGSGAGPDQSVDVSADAAAYLAHCLAKGDIELRRLASAAGQEMAPVLWPEHFDLAITLDEVNYGVSLGDSAIDEPYAYVGPWRPREGDFWNMPFGAARPLAGLGEPGALAAFLQEGRRRAGHAS</sequence>